<sequence>MPLYISKKRNLVLMIFGLISTTFMIQTVSAKSSKPNFVFFLVDDFGWASISAMGDEFLETPNIDKLAGSGMQFTNGYAACTVCSPSRAAILTGAYPGRTKLTDWIPGHNKFIRKLQIPDWQKYMDHERILLPEALKENGYRTNFIGKWHLMPKKYRAGDIKHYPEDHGFDINIGGREWGQPKGKGKYFHPFDMPNVSSKEGDYLTDRLTDYAVDIIEKNKENPFLIYFSYYTVHTPIQGKAELVKKYTEKKNGNVNKFKEYSPSYAAMVQSLDESVGRVLAKLEETGLRDNTYIFFTGDNGSGNNLYTGGLKGAKAKAHEGGTREVYLISGPGIKAGGKSDVPVIGTDFYPTMLDLAGLPLKPDQHQDGVSFKAILTEGGSIKERSLFWHYPHYHKTKPYGAIRSGDWKLIEFFEDGKLELYNLKEDQGEQNNLAESHPEKATALLKEMQQWRKDVGAQEMTLNPEYTPTAKPMLKNGKKKKK</sequence>
<dbReference type="InterPro" id="IPR017850">
    <property type="entry name" value="Alkaline_phosphatase_core_sf"/>
</dbReference>
<evidence type="ECO:0000256" key="3">
    <source>
        <dbReference type="ARBA" id="ARBA00022723"/>
    </source>
</evidence>
<dbReference type="AlphaFoldDB" id="A6DID8"/>
<keyword evidence="4" id="KW-0732">Signal</keyword>
<protein>
    <submittedName>
        <fullName evidence="9">Putative secreted sulfatase ydeN</fullName>
    </submittedName>
</protein>
<evidence type="ECO:0000256" key="6">
    <source>
        <dbReference type="ARBA" id="ARBA00022837"/>
    </source>
</evidence>
<dbReference type="GO" id="GO:0004065">
    <property type="term" value="F:arylsulfatase activity"/>
    <property type="evidence" value="ECO:0007669"/>
    <property type="project" value="TreeGrafter"/>
</dbReference>
<dbReference type="Proteomes" id="UP000004947">
    <property type="component" value="Unassembled WGS sequence"/>
</dbReference>
<keyword evidence="6" id="KW-0106">Calcium</keyword>
<evidence type="ECO:0000313" key="10">
    <source>
        <dbReference type="Proteomes" id="UP000004947"/>
    </source>
</evidence>
<dbReference type="eggNOG" id="COG3119">
    <property type="taxonomic scope" value="Bacteria"/>
</dbReference>
<dbReference type="PANTHER" id="PTHR42693:SF42">
    <property type="entry name" value="ARYLSULFATASE G"/>
    <property type="match status" value="1"/>
</dbReference>
<name>A6DID8_9BACT</name>
<evidence type="ECO:0000256" key="2">
    <source>
        <dbReference type="ARBA" id="ARBA00008779"/>
    </source>
</evidence>
<dbReference type="SUPFAM" id="SSF53649">
    <property type="entry name" value="Alkaline phosphatase-like"/>
    <property type="match status" value="1"/>
</dbReference>
<feature type="region of interest" description="Disordered" evidence="7">
    <location>
        <begin position="459"/>
        <end position="483"/>
    </location>
</feature>
<dbReference type="InterPro" id="IPR000917">
    <property type="entry name" value="Sulfatase_N"/>
</dbReference>
<dbReference type="PROSITE" id="PS00149">
    <property type="entry name" value="SULFATASE_2"/>
    <property type="match status" value="1"/>
</dbReference>
<dbReference type="CDD" id="cd16144">
    <property type="entry name" value="ARS_like"/>
    <property type="match status" value="1"/>
</dbReference>
<feature type="domain" description="Sulfatase N-terminal" evidence="8">
    <location>
        <begin position="35"/>
        <end position="358"/>
    </location>
</feature>
<dbReference type="STRING" id="313628.LNTAR_09484"/>
<dbReference type="Gene3D" id="3.30.1120.10">
    <property type="match status" value="1"/>
</dbReference>
<proteinExistence type="inferred from homology"/>
<reference evidence="9 10" key="1">
    <citation type="journal article" date="2010" name="J. Bacteriol.">
        <title>Genome sequence of Lentisphaera araneosa HTCC2155T, the type species of the order Lentisphaerales in the phylum Lentisphaerae.</title>
        <authorList>
            <person name="Thrash J.C."/>
            <person name="Cho J.C."/>
            <person name="Vergin K.L."/>
            <person name="Morris R.M."/>
            <person name="Giovannoni S.J."/>
        </authorList>
    </citation>
    <scope>NUCLEOTIDE SEQUENCE [LARGE SCALE GENOMIC DNA]</scope>
    <source>
        <strain evidence="9 10">HTCC2155</strain>
    </source>
</reference>
<evidence type="ECO:0000256" key="1">
    <source>
        <dbReference type="ARBA" id="ARBA00001913"/>
    </source>
</evidence>
<keyword evidence="3" id="KW-0479">Metal-binding</keyword>
<dbReference type="Gene3D" id="3.40.720.10">
    <property type="entry name" value="Alkaline Phosphatase, subunit A"/>
    <property type="match status" value="1"/>
</dbReference>
<accession>A6DID8</accession>
<dbReference type="InterPro" id="IPR050738">
    <property type="entry name" value="Sulfatase"/>
</dbReference>
<evidence type="ECO:0000256" key="7">
    <source>
        <dbReference type="SAM" id="MobiDB-lite"/>
    </source>
</evidence>
<evidence type="ECO:0000313" key="9">
    <source>
        <dbReference type="EMBL" id="EDM28792.1"/>
    </source>
</evidence>
<comment type="caution">
    <text evidence="9">The sequence shown here is derived from an EMBL/GenBank/DDBJ whole genome shotgun (WGS) entry which is preliminary data.</text>
</comment>
<evidence type="ECO:0000256" key="5">
    <source>
        <dbReference type="ARBA" id="ARBA00022801"/>
    </source>
</evidence>
<comment type="cofactor">
    <cofactor evidence="1">
        <name>Ca(2+)</name>
        <dbReference type="ChEBI" id="CHEBI:29108"/>
    </cofactor>
</comment>
<dbReference type="InterPro" id="IPR024607">
    <property type="entry name" value="Sulfatase_CS"/>
</dbReference>
<dbReference type="Pfam" id="PF00884">
    <property type="entry name" value="Sulfatase"/>
    <property type="match status" value="1"/>
</dbReference>
<dbReference type="GO" id="GO:0046872">
    <property type="term" value="F:metal ion binding"/>
    <property type="evidence" value="ECO:0007669"/>
    <property type="project" value="UniProtKB-KW"/>
</dbReference>
<dbReference type="EMBL" id="ABCK01000004">
    <property type="protein sequence ID" value="EDM28792.1"/>
    <property type="molecule type" value="Genomic_DNA"/>
</dbReference>
<evidence type="ECO:0000256" key="4">
    <source>
        <dbReference type="ARBA" id="ARBA00022729"/>
    </source>
</evidence>
<keyword evidence="5" id="KW-0378">Hydrolase</keyword>
<keyword evidence="10" id="KW-1185">Reference proteome</keyword>
<dbReference type="RefSeq" id="WP_007277669.1">
    <property type="nucleotide sequence ID" value="NZ_ABCK01000004.1"/>
</dbReference>
<dbReference type="PANTHER" id="PTHR42693">
    <property type="entry name" value="ARYLSULFATASE FAMILY MEMBER"/>
    <property type="match status" value="1"/>
</dbReference>
<gene>
    <name evidence="9" type="ORF">LNTAR_09484</name>
</gene>
<evidence type="ECO:0000259" key="8">
    <source>
        <dbReference type="Pfam" id="PF00884"/>
    </source>
</evidence>
<organism evidence="9 10">
    <name type="scientific">Lentisphaera araneosa HTCC2155</name>
    <dbReference type="NCBI Taxonomy" id="313628"/>
    <lineage>
        <taxon>Bacteria</taxon>
        <taxon>Pseudomonadati</taxon>
        <taxon>Lentisphaerota</taxon>
        <taxon>Lentisphaeria</taxon>
        <taxon>Lentisphaerales</taxon>
        <taxon>Lentisphaeraceae</taxon>
        <taxon>Lentisphaera</taxon>
    </lineage>
</organism>
<comment type="similarity">
    <text evidence="2">Belongs to the sulfatase family.</text>
</comment>